<comment type="caution">
    <text evidence="2">The sequence shown here is derived from an EMBL/GenBank/DDBJ whole genome shotgun (WGS) entry which is preliminary data.</text>
</comment>
<dbReference type="EMBL" id="BAABHB010000004">
    <property type="protein sequence ID" value="GAA4405334.1"/>
    <property type="molecule type" value="Genomic_DNA"/>
</dbReference>
<reference evidence="3" key="1">
    <citation type="journal article" date="2019" name="Int. J. Syst. Evol. Microbiol.">
        <title>The Global Catalogue of Microorganisms (GCM) 10K type strain sequencing project: providing services to taxonomists for standard genome sequencing and annotation.</title>
        <authorList>
            <consortium name="The Broad Institute Genomics Platform"/>
            <consortium name="The Broad Institute Genome Sequencing Center for Infectious Disease"/>
            <person name="Wu L."/>
            <person name="Ma J."/>
        </authorList>
    </citation>
    <scope>NUCLEOTIDE SEQUENCE [LARGE SCALE GENOMIC DNA]</scope>
    <source>
        <strain evidence="3">JCM 17925</strain>
    </source>
</reference>
<dbReference type="SUPFAM" id="SSF53335">
    <property type="entry name" value="S-adenosyl-L-methionine-dependent methyltransferases"/>
    <property type="match status" value="1"/>
</dbReference>
<feature type="domain" description="MnmC-like methyltransferase" evidence="1">
    <location>
        <begin position="148"/>
        <end position="223"/>
    </location>
</feature>
<dbReference type="PANTHER" id="PTHR39963:SF1">
    <property type="entry name" value="MNMC-LIKE METHYLTRANSFERASE DOMAIN-CONTAINING PROTEIN"/>
    <property type="match status" value="1"/>
</dbReference>
<protein>
    <submittedName>
        <fullName evidence="2">tRNA (5-methylaminomethyl-2-thiouridine)(34)-methyltransferase MnmD</fullName>
    </submittedName>
</protein>
<keyword evidence="3" id="KW-1185">Reference proteome</keyword>
<gene>
    <name evidence="2" type="primary">mnmD</name>
    <name evidence="2" type="ORF">GCM10023187_23580</name>
</gene>
<dbReference type="InterPro" id="IPR029063">
    <property type="entry name" value="SAM-dependent_MTases_sf"/>
</dbReference>
<proteinExistence type="predicted"/>
<dbReference type="Pfam" id="PF05430">
    <property type="entry name" value="Methyltransf_30"/>
    <property type="match status" value="1"/>
</dbReference>
<organism evidence="2 3">
    <name type="scientific">Nibrella viscosa</name>
    <dbReference type="NCBI Taxonomy" id="1084524"/>
    <lineage>
        <taxon>Bacteria</taxon>
        <taxon>Pseudomonadati</taxon>
        <taxon>Bacteroidota</taxon>
        <taxon>Cytophagia</taxon>
        <taxon>Cytophagales</taxon>
        <taxon>Spirosomataceae</taxon>
        <taxon>Nibrella</taxon>
    </lineage>
</organism>
<evidence type="ECO:0000259" key="1">
    <source>
        <dbReference type="Pfam" id="PF05430"/>
    </source>
</evidence>
<evidence type="ECO:0000313" key="2">
    <source>
        <dbReference type="EMBL" id="GAA4405334.1"/>
    </source>
</evidence>
<dbReference type="Gene3D" id="3.40.50.150">
    <property type="entry name" value="Vaccinia Virus protein VP39"/>
    <property type="match status" value="1"/>
</dbReference>
<dbReference type="RefSeq" id="WP_345267271.1">
    <property type="nucleotide sequence ID" value="NZ_BAABHB010000004.1"/>
</dbReference>
<dbReference type="InterPro" id="IPR008471">
    <property type="entry name" value="MnmC-like_methylTransf"/>
</dbReference>
<dbReference type="NCBIfam" id="NF033855">
    <property type="entry name" value="tRNA_MNMC2"/>
    <property type="match status" value="1"/>
</dbReference>
<dbReference type="PANTHER" id="PTHR39963">
    <property type="entry name" value="SLL0983 PROTEIN"/>
    <property type="match status" value="1"/>
</dbReference>
<accession>A0ABP8KEH3</accession>
<dbReference type="Proteomes" id="UP001500936">
    <property type="component" value="Unassembled WGS sequence"/>
</dbReference>
<evidence type="ECO:0000313" key="3">
    <source>
        <dbReference type="Proteomes" id="UP001500936"/>
    </source>
</evidence>
<name>A0ABP8KEH3_9BACT</name>
<dbReference type="InterPro" id="IPR047785">
    <property type="entry name" value="tRNA_MNMC2"/>
</dbReference>
<sequence length="225" mass="25297">MKTGSRIVITADGSHSVYHPVFNQHYHSIFGAWQESQRVFIELGLEEAFRRFSDDLFVFEMGFGTGLNALLTAREAGQRQRPVFYTAVEAYPLPIAEAQQLNFDALLGTNYLSLLHEAPWDALTEIHSYFTLTKRQGLLQDVATGDTLPGRFHLVYYDAFAPEAQPELWTEDIFRNIAGLLRPGGLLTTYCSKGYVQRNLKAAGFTVEKHAGPARKREVLRAVIG</sequence>